<dbReference type="Proteomes" id="UP000824140">
    <property type="component" value="Unassembled WGS sequence"/>
</dbReference>
<dbReference type="AlphaFoldDB" id="A0A9D1G0A2"/>
<name>A0A9D1G0A2_9FIRM</name>
<evidence type="ECO:0000256" key="2">
    <source>
        <dbReference type="SAM" id="Phobius"/>
    </source>
</evidence>
<comment type="caution">
    <text evidence="3">The sequence shown here is derived from an EMBL/GenBank/DDBJ whole genome shotgun (WGS) entry which is preliminary data.</text>
</comment>
<reference evidence="3" key="2">
    <citation type="journal article" date="2021" name="PeerJ">
        <title>Extensive microbial diversity within the chicken gut microbiome revealed by metagenomics and culture.</title>
        <authorList>
            <person name="Gilroy R."/>
            <person name="Ravi A."/>
            <person name="Getino M."/>
            <person name="Pursley I."/>
            <person name="Horton D.L."/>
            <person name="Alikhan N.F."/>
            <person name="Baker D."/>
            <person name="Gharbi K."/>
            <person name="Hall N."/>
            <person name="Watson M."/>
            <person name="Adriaenssens E.M."/>
            <person name="Foster-Nyarko E."/>
            <person name="Jarju S."/>
            <person name="Secka A."/>
            <person name="Antonio M."/>
            <person name="Oren A."/>
            <person name="Chaudhuri R.R."/>
            <person name="La Ragione R."/>
            <person name="Hildebrand F."/>
            <person name="Pallen M.J."/>
        </authorList>
    </citation>
    <scope>NUCLEOTIDE SEQUENCE</scope>
    <source>
        <strain evidence="3">13766</strain>
    </source>
</reference>
<feature type="region of interest" description="Disordered" evidence="1">
    <location>
        <begin position="168"/>
        <end position="192"/>
    </location>
</feature>
<keyword evidence="2" id="KW-0472">Membrane</keyword>
<dbReference type="InterPro" id="IPR018770">
    <property type="entry name" value="ChloroindolylP_hydrolase"/>
</dbReference>
<reference evidence="3" key="1">
    <citation type="submission" date="2020-10" db="EMBL/GenBank/DDBJ databases">
        <authorList>
            <person name="Gilroy R."/>
        </authorList>
    </citation>
    <scope>NUCLEOTIDE SEQUENCE</scope>
    <source>
        <strain evidence="3">13766</strain>
    </source>
</reference>
<organism evidence="3 4">
    <name type="scientific">Candidatus Alectryocaccomicrobium excrementavium</name>
    <dbReference type="NCBI Taxonomy" id="2840668"/>
    <lineage>
        <taxon>Bacteria</taxon>
        <taxon>Bacillati</taxon>
        <taxon>Bacillota</taxon>
        <taxon>Clostridia</taxon>
        <taxon>Candidatus Alectryocaccomicrobium</taxon>
    </lineage>
</organism>
<evidence type="ECO:0000256" key="1">
    <source>
        <dbReference type="SAM" id="MobiDB-lite"/>
    </source>
</evidence>
<proteinExistence type="predicted"/>
<feature type="transmembrane region" description="Helical" evidence="2">
    <location>
        <begin position="74"/>
        <end position="96"/>
    </location>
</feature>
<dbReference type="EMBL" id="DVJN01000160">
    <property type="protein sequence ID" value="HIS92928.1"/>
    <property type="molecule type" value="Genomic_DNA"/>
</dbReference>
<evidence type="ECO:0000313" key="4">
    <source>
        <dbReference type="Proteomes" id="UP000824140"/>
    </source>
</evidence>
<sequence>MGNKHSDGDWIGIIICYIVFWPLGLFLLLRKLLKGNLRAPKKKTALLIGGALIIWGLYQLQLMWQGGSIRWEEIMSSIFYVLGGGIFAAVGCWASLKQRLYRKYRNIIAGHPYMSVESIARAIPTGLHRACRDLQSMIDKGMLGESAYIDMGRKCLVLDAAAAQTVESEFAPEEEPPRAAQAEQRAPEDDEFERRLREIRRLNDDIDDAGVSADIDRLESLTRSIFAAVGNNPEKRAKIHTFMDYYLPTTLKLLTAYAQLEEQPASGRNAAEAKSRIEGILKKLVECFEQLLDQLNRFDVIDITSDIQVLETMMARDGMGDGQYTLFR</sequence>
<evidence type="ECO:0000313" key="3">
    <source>
        <dbReference type="EMBL" id="HIS92928.1"/>
    </source>
</evidence>
<feature type="transmembrane region" description="Helical" evidence="2">
    <location>
        <begin position="45"/>
        <end position="62"/>
    </location>
</feature>
<keyword evidence="2" id="KW-1133">Transmembrane helix</keyword>
<feature type="transmembrane region" description="Helical" evidence="2">
    <location>
        <begin position="12"/>
        <end position="33"/>
    </location>
</feature>
<keyword evidence="2" id="KW-0812">Transmembrane</keyword>
<accession>A0A9D1G0A2</accession>
<protein>
    <submittedName>
        <fullName evidence="3">5-bromo-4-chloroindolyl phosphate hydrolysis family protein</fullName>
    </submittedName>
</protein>
<dbReference type="Pfam" id="PF10112">
    <property type="entry name" value="Halogen_Hydrol"/>
    <property type="match status" value="1"/>
</dbReference>
<gene>
    <name evidence="3" type="ORF">IAA84_07945</name>
</gene>